<evidence type="ECO:0000313" key="2">
    <source>
        <dbReference type="EMBL" id="KHK99788.1"/>
    </source>
</evidence>
<protein>
    <recommendedName>
        <fullName evidence="4">Ribbon-helix-helix protein CopG domain-containing protein</fullName>
    </recommendedName>
</protein>
<dbReference type="RefSeq" id="WP_039393984.1">
    <property type="nucleotide sequence ID" value="NZ_JTDK01000001.1"/>
</dbReference>
<comment type="caution">
    <text evidence="2">The sequence shown here is derived from an EMBL/GenBank/DDBJ whole genome shotgun (WGS) entry which is preliminary data.</text>
</comment>
<accession>A0A0B2A883</accession>
<reference evidence="2 3" key="1">
    <citation type="submission" date="2014-11" db="EMBL/GenBank/DDBJ databases">
        <title>Genome sequence of Microbacterium mangrovi MUSC 115(T).</title>
        <authorList>
            <person name="Lee L.-H."/>
        </authorList>
    </citation>
    <scope>NUCLEOTIDE SEQUENCE [LARGE SCALE GENOMIC DNA]</scope>
    <source>
        <strain evidence="2 3">MUSC 115</strain>
    </source>
</reference>
<dbReference type="Proteomes" id="UP000031030">
    <property type="component" value="Unassembled WGS sequence"/>
</dbReference>
<feature type="region of interest" description="Disordered" evidence="1">
    <location>
        <begin position="1"/>
        <end position="20"/>
    </location>
</feature>
<evidence type="ECO:0000256" key="1">
    <source>
        <dbReference type="SAM" id="MobiDB-lite"/>
    </source>
</evidence>
<name>A0A0B2A883_9MICO</name>
<proteinExistence type="predicted"/>
<dbReference type="STRING" id="1348253.LK09_00045"/>
<evidence type="ECO:0000313" key="3">
    <source>
        <dbReference type="Proteomes" id="UP000031030"/>
    </source>
</evidence>
<keyword evidence="3" id="KW-1185">Reference proteome</keyword>
<evidence type="ECO:0008006" key="4">
    <source>
        <dbReference type="Google" id="ProtNLM"/>
    </source>
</evidence>
<dbReference type="GO" id="GO:0006355">
    <property type="term" value="P:regulation of DNA-templated transcription"/>
    <property type="evidence" value="ECO:0007669"/>
    <property type="project" value="InterPro"/>
</dbReference>
<dbReference type="EMBL" id="JTDK01000001">
    <property type="protein sequence ID" value="KHK99788.1"/>
    <property type="molecule type" value="Genomic_DNA"/>
</dbReference>
<dbReference type="CDD" id="cd21631">
    <property type="entry name" value="RHH_CopG_NikR-like"/>
    <property type="match status" value="1"/>
</dbReference>
<dbReference type="AlphaFoldDB" id="A0A0B2A883"/>
<feature type="compositionally biased region" description="Basic and acidic residues" evidence="1">
    <location>
        <begin position="7"/>
        <end position="20"/>
    </location>
</feature>
<sequence>MATNLRLRPDEEAALKAESERTGLSQQAILRRAIDEYLGLAPKPRAKKLPDWVIPATEPYRRIEPSLVLPDGVTTLDLLDREDRL</sequence>
<organism evidence="2 3">
    <name type="scientific">Microbacterium mangrovi</name>
    <dbReference type="NCBI Taxonomy" id="1348253"/>
    <lineage>
        <taxon>Bacteria</taxon>
        <taxon>Bacillati</taxon>
        <taxon>Actinomycetota</taxon>
        <taxon>Actinomycetes</taxon>
        <taxon>Micrococcales</taxon>
        <taxon>Microbacteriaceae</taxon>
        <taxon>Microbacterium</taxon>
    </lineage>
</organism>
<dbReference type="OrthoDB" id="4426404at2"/>
<gene>
    <name evidence="2" type="ORF">LK09_00045</name>
</gene>